<proteinExistence type="predicted"/>
<dbReference type="EMBL" id="LKHV01000009">
    <property type="protein sequence ID" value="KRG18064.1"/>
    <property type="molecule type" value="Genomic_DNA"/>
</dbReference>
<dbReference type="Proteomes" id="UP000051494">
    <property type="component" value="Unassembled WGS sequence"/>
</dbReference>
<keyword evidence="3" id="KW-1185">Reference proteome</keyword>
<reference evidence="2" key="2">
    <citation type="journal article" date="2016" name="Genome Announc.">
        <title>Draft Genome Sequences of Two Novel Amoeba-Resistant Intranuclear Bacteria, 'Candidatus Berkiella cookevillensis' and 'Candidatus Berkiella aquae'.</title>
        <authorList>
            <person name="Mehari Y.T."/>
            <person name="Arivett B.A."/>
            <person name="Farone A.L."/>
            <person name="Gunderson J.H."/>
            <person name="Farone M.B."/>
        </authorList>
    </citation>
    <scope>NUCLEOTIDE SEQUENCE</scope>
    <source>
        <strain evidence="2">CC99</strain>
    </source>
</reference>
<gene>
    <name evidence="2" type="ORF">CC99x_009670</name>
    <name evidence="1" type="ORF">CC99x_01775</name>
</gene>
<protein>
    <submittedName>
        <fullName evidence="1">Uncharacterized protein</fullName>
    </submittedName>
</protein>
<reference evidence="1" key="1">
    <citation type="submission" date="2015-09" db="EMBL/GenBank/DDBJ databases">
        <title>Draft Genome Sequences of Two Novel Amoeba-resistant Intranuclear Bacteria, Candidatus Berkiella cookevillensis and Candidatus Berkiella aquae.</title>
        <authorList>
            <person name="Mehari Y.T."/>
            <person name="Arivett B.A."/>
            <person name="Farone A.L."/>
            <person name="Gunderson J.H."/>
            <person name="Farone M.B."/>
        </authorList>
    </citation>
    <scope>NUCLEOTIDE SEQUENCE [LARGE SCALE GENOMIC DNA]</scope>
    <source>
        <strain evidence="1">CC99</strain>
    </source>
</reference>
<dbReference type="RefSeq" id="WP_057624874.1">
    <property type="nucleotide sequence ID" value="NZ_LKHV02000001.1"/>
</dbReference>
<evidence type="ECO:0000313" key="2">
    <source>
        <dbReference type="EMBL" id="MCS5709173.1"/>
    </source>
</evidence>
<dbReference type="STRING" id="437022.CC99x_01775"/>
<organism evidence="1">
    <name type="scientific">Candidatus Berkiella cookevillensis</name>
    <dbReference type="NCBI Taxonomy" id="437022"/>
    <lineage>
        <taxon>Bacteria</taxon>
        <taxon>Pseudomonadati</taxon>
        <taxon>Pseudomonadota</taxon>
        <taxon>Gammaproteobacteria</taxon>
        <taxon>Candidatus Berkiellales</taxon>
        <taxon>Candidatus Berkiellaceae</taxon>
        <taxon>Candidatus Berkiella</taxon>
    </lineage>
</organism>
<sequence length="81" mass="9198">MSLDTKHFEHSLVIESRALLAKIKLTTCPIWRFHYLGAISGYCELVIKLKSHISESVYQQLIDVEDQALAEISHGATYAQH</sequence>
<comment type="caution">
    <text evidence="1">The sequence shown here is derived from an EMBL/GenBank/DDBJ whole genome shotgun (WGS) entry which is preliminary data.</text>
</comment>
<evidence type="ECO:0000313" key="3">
    <source>
        <dbReference type="Proteomes" id="UP000051494"/>
    </source>
</evidence>
<reference evidence="2" key="3">
    <citation type="submission" date="2021-06" db="EMBL/GenBank/DDBJ databases">
        <title>Genomic Description and Analysis of Intracellular Bacteria, Candidatus Berkiella cookevillensis and Candidatus Berkiella aquae.</title>
        <authorList>
            <person name="Kidane D.T."/>
            <person name="Mehari Y.T."/>
            <person name="Rice F.C."/>
            <person name="Arivett B.A."/>
            <person name="Farone A.L."/>
            <person name="Berk S.G."/>
            <person name="Farone M.B."/>
        </authorList>
    </citation>
    <scope>NUCLEOTIDE SEQUENCE</scope>
    <source>
        <strain evidence="2">CC99</strain>
    </source>
</reference>
<dbReference type="EMBL" id="LKHV02000001">
    <property type="protein sequence ID" value="MCS5709173.1"/>
    <property type="molecule type" value="Genomic_DNA"/>
</dbReference>
<accession>A0A0Q9YBU3</accession>
<evidence type="ECO:0000313" key="1">
    <source>
        <dbReference type="EMBL" id="KRG18064.1"/>
    </source>
</evidence>
<name>A0A0Q9YBU3_9GAMM</name>
<dbReference type="AlphaFoldDB" id="A0A0Q9YBU3"/>